<organism evidence="4 5">
    <name type="scientific">Streptomyces hyaluromycini</name>
    <dbReference type="NCBI Taxonomy" id="1377993"/>
    <lineage>
        <taxon>Bacteria</taxon>
        <taxon>Bacillati</taxon>
        <taxon>Actinomycetota</taxon>
        <taxon>Actinomycetes</taxon>
        <taxon>Kitasatosporales</taxon>
        <taxon>Streptomycetaceae</taxon>
        <taxon>Streptomyces</taxon>
    </lineage>
</organism>
<keyword evidence="1 4" id="KW-0378">Hydrolase</keyword>
<keyword evidence="5" id="KW-1185">Reference proteome</keyword>
<dbReference type="PROSITE" id="PS00560">
    <property type="entry name" value="CARBOXYPEPT_SER_HIS"/>
    <property type="match status" value="1"/>
</dbReference>
<evidence type="ECO:0000313" key="4">
    <source>
        <dbReference type="EMBL" id="MER7180252.1"/>
    </source>
</evidence>
<reference evidence="4 5" key="1">
    <citation type="submission" date="2024-06" db="EMBL/GenBank/DDBJ databases">
        <title>The Natural Products Discovery Center: Release of the First 8490 Sequenced Strains for Exploring Actinobacteria Biosynthetic Diversity.</title>
        <authorList>
            <person name="Kalkreuter E."/>
            <person name="Kautsar S.A."/>
            <person name="Yang D."/>
            <person name="Bader C.D."/>
            <person name="Teijaro C.N."/>
            <person name="Fluegel L."/>
            <person name="Davis C.M."/>
            <person name="Simpson J.R."/>
            <person name="Lauterbach L."/>
            <person name="Steele A.D."/>
            <person name="Gui C."/>
            <person name="Meng S."/>
            <person name="Li G."/>
            <person name="Viehrig K."/>
            <person name="Ye F."/>
            <person name="Su P."/>
            <person name="Kiefer A.F."/>
            <person name="Nichols A."/>
            <person name="Cepeda A.J."/>
            <person name="Yan W."/>
            <person name="Fan B."/>
            <person name="Jiang Y."/>
            <person name="Adhikari A."/>
            <person name="Zheng C.-J."/>
            <person name="Schuster L."/>
            <person name="Cowan T.M."/>
            <person name="Smanski M.J."/>
            <person name="Chevrette M.G."/>
            <person name="De Carvalho L.P.S."/>
            <person name="Shen B."/>
        </authorList>
    </citation>
    <scope>NUCLEOTIDE SEQUENCE [LARGE SCALE GENOMIC DNA]</scope>
    <source>
        <strain evidence="4 5">NPDC000234</strain>
    </source>
</reference>
<evidence type="ECO:0000259" key="3">
    <source>
        <dbReference type="Pfam" id="PF00561"/>
    </source>
</evidence>
<dbReference type="InterPro" id="IPR029058">
    <property type="entry name" value="AB_hydrolase_fold"/>
</dbReference>
<dbReference type="EMBL" id="JBEPEK010000067">
    <property type="protein sequence ID" value="MER7180252.1"/>
    <property type="molecule type" value="Genomic_DNA"/>
</dbReference>
<evidence type="ECO:0000256" key="2">
    <source>
        <dbReference type="SAM" id="MobiDB-lite"/>
    </source>
</evidence>
<feature type="domain" description="AB hydrolase-1" evidence="3">
    <location>
        <begin position="51"/>
        <end position="291"/>
    </location>
</feature>
<dbReference type="Gene3D" id="3.40.50.1820">
    <property type="entry name" value="alpha/beta hydrolase"/>
    <property type="match status" value="1"/>
</dbReference>
<protein>
    <submittedName>
        <fullName evidence="4">Alpha/beta hydrolase</fullName>
    </submittedName>
</protein>
<accession>A0ABV1WU19</accession>
<dbReference type="InterPro" id="IPR033124">
    <property type="entry name" value="Ser_caboxypep_his_AS"/>
</dbReference>
<feature type="region of interest" description="Disordered" evidence="2">
    <location>
        <begin position="1"/>
        <end position="20"/>
    </location>
</feature>
<sequence length="308" mass="33090">MTSTTTPQIQSQAAASSEPAFAADLPEGFTQVVREVNGTLIHTVVGGTGEPLVLLHGWPQTWREWRYMLRPLADLGYTVVAPDLRGTGGSAVTEAGYDKDNQARDVHELLQVLGLTGPVRIVGHDIGGMVAFSYARLYPEQVRKLALVDLAVPGYGLEEIMDPASGGLFHFGLFMTHEAPELLFQGNEKAFLTWWFAKMAANSKAFPPEEIDTIAASLSGPDALRGGFEHYRTMLQDGRDNRAWGEAGGVLTMPVLAVGGEHSVGGYLAQTLRPVVPAVQESVIAGSGHYIPDELPEALLSVLVPFLA</sequence>
<dbReference type="SUPFAM" id="SSF53474">
    <property type="entry name" value="alpha/beta-Hydrolases"/>
    <property type="match status" value="1"/>
</dbReference>
<dbReference type="InterPro" id="IPR000073">
    <property type="entry name" value="AB_hydrolase_1"/>
</dbReference>
<evidence type="ECO:0000313" key="5">
    <source>
        <dbReference type="Proteomes" id="UP001474181"/>
    </source>
</evidence>
<dbReference type="RefSeq" id="WP_350780156.1">
    <property type="nucleotide sequence ID" value="NZ_JBEPEK010000067.1"/>
</dbReference>
<evidence type="ECO:0000256" key="1">
    <source>
        <dbReference type="ARBA" id="ARBA00022801"/>
    </source>
</evidence>
<dbReference type="GO" id="GO:0016787">
    <property type="term" value="F:hydrolase activity"/>
    <property type="evidence" value="ECO:0007669"/>
    <property type="project" value="UniProtKB-KW"/>
</dbReference>
<dbReference type="InterPro" id="IPR000639">
    <property type="entry name" value="Epox_hydrolase-like"/>
</dbReference>
<dbReference type="PRINTS" id="PR00412">
    <property type="entry name" value="EPOXHYDRLASE"/>
</dbReference>
<dbReference type="Proteomes" id="UP001474181">
    <property type="component" value="Unassembled WGS sequence"/>
</dbReference>
<gene>
    <name evidence="4" type="ORF">ABT404_12355</name>
</gene>
<dbReference type="PRINTS" id="PR00111">
    <property type="entry name" value="ABHYDROLASE"/>
</dbReference>
<proteinExistence type="predicted"/>
<dbReference type="PANTHER" id="PTHR43329">
    <property type="entry name" value="EPOXIDE HYDROLASE"/>
    <property type="match status" value="1"/>
</dbReference>
<name>A0ABV1WU19_9ACTN</name>
<comment type="caution">
    <text evidence="4">The sequence shown here is derived from an EMBL/GenBank/DDBJ whole genome shotgun (WGS) entry which is preliminary data.</text>
</comment>
<dbReference type="Pfam" id="PF00561">
    <property type="entry name" value="Abhydrolase_1"/>
    <property type="match status" value="1"/>
</dbReference>